<evidence type="ECO:0000313" key="1">
    <source>
        <dbReference type="EMBL" id="GFY16581.1"/>
    </source>
</evidence>
<accession>A0A8X6SYB7</accession>
<protein>
    <submittedName>
        <fullName evidence="1">Uncharacterized protein</fullName>
    </submittedName>
</protein>
<evidence type="ECO:0000313" key="2">
    <source>
        <dbReference type="Proteomes" id="UP000887159"/>
    </source>
</evidence>
<proteinExistence type="predicted"/>
<name>A0A8X6SYB7_TRICX</name>
<dbReference type="AlphaFoldDB" id="A0A8X6SYB7"/>
<sequence>MCLNEEIVLPISQTQIAFERCCQDCGLSDRSIAAHVGRNPMTVSRIWRQWVQDGNTERHFEYQRPLITSSLEDRHTRMALMDHVPTS</sequence>
<organism evidence="1 2">
    <name type="scientific">Trichonephila clavipes</name>
    <name type="common">Golden silk orbweaver</name>
    <name type="synonym">Nephila clavipes</name>
    <dbReference type="NCBI Taxonomy" id="2585209"/>
    <lineage>
        <taxon>Eukaryota</taxon>
        <taxon>Metazoa</taxon>
        <taxon>Ecdysozoa</taxon>
        <taxon>Arthropoda</taxon>
        <taxon>Chelicerata</taxon>
        <taxon>Arachnida</taxon>
        <taxon>Araneae</taxon>
        <taxon>Araneomorphae</taxon>
        <taxon>Entelegynae</taxon>
        <taxon>Araneoidea</taxon>
        <taxon>Nephilidae</taxon>
        <taxon>Trichonephila</taxon>
    </lineage>
</organism>
<dbReference type="EMBL" id="BMAU01021339">
    <property type="protein sequence ID" value="GFY16581.1"/>
    <property type="molecule type" value="Genomic_DNA"/>
</dbReference>
<dbReference type="Proteomes" id="UP000887159">
    <property type="component" value="Unassembled WGS sequence"/>
</dbReference>
<comment type="caution">
    <text evidence="1">The sequence shown here is derived from an EMBL/GenBank/DDBJ whole genome shotgun (WGS) entry which is preliminary data.</text>
</comment>
<gene>
    <name evidence="1" type="ORF">TNCV_736081</name>
</gene>
<keyword evidence="2" id="KW-1185">Reference proteome</keyword>
<reference evidence="1" key="1">
    <citation type="submission" date="2020-08" db="EMBL/GenBank/DDBJ databases">
        <title>Multicomponent nature underlies the extraordinary mechanical properties of spider dragline silk.</title>
        <authorList>
            <person name="Kono N."/>
            <person name="Nakamura H."/>
            <person name="Mori M."/>
            <person name="Yoshida Y."/>
            <person name="Ohtoshi R."/>
            <person name="Malay A.D."/>
            <person name="Moran D.A.P."/>
            <person name="Tomita M."/>
            <person name="Numata K."/>
            <person name="Arakawa K."/>
        </authorList>
    </citation>
    <scope>NUCLEOTIDE SEQUENCE</scope>
</reference>